<evidence type="ECO:0000256" key="3">
    <source>
        <dbReference type="ARBA" id="ARBA00022723"/>
    </source>
</evidence>
<evidence type="ECO:0000256" key="5">
    <source>
        <dbReference type="ARBA" id="ARBA00022833"/>
    </source>
</evidence>
<dbReference type="GO" id="GO:0016787">
    <property type="term" value="F:hydrolase activity"/>
    <property type="evidence" value="ECO:0007669"/>
    <property type="project" value="UniProtKB-KW"/>
</dbReference>
<dbReference type="Pfam" id="PF00753">
    <property type="entry name" value="Lactamase_B"/>
    <property type="match status" value="1"/>
</dbReference>
<dbReference type="EMBL" id="WTYM01000041">
    <property type="protein sequence ID" value="MXO59921.1"/>
    <property type="molecule type" value="Genomic_DNA"/>
</dbReference>
<keyword evidence="4 7" id="KW-0378">Hydrolase</keyword>
<dbReference type="Proteomes" id="UP000433652">
    <property type="component" value="Unassembled WGS sequence"/>
</dbReference>
<evidence type="ECO:0000256" key="1">
    <source>
        <dbReference type="ARBA" id="ARBA00001947"/>
    </source>
</evidence>
<dbReference type="PANTHER" id="PTHR42978:SF7">
    <property type="entry name" value="METALLO-HYDROLASE RV2300C-RELATED"/>
    <property type="match status" value="1"/>
</dbReference>
<keyword evidence="5" id="KW-0862">Zinc</keyword>
<dbReference type="InterPro" id="IPR036866">
    <property type="entry name" value="RibonucZ/Hydroxyglut_hydro"/>
</dbReference>
<keyword evidence="8" id="KW-1185">Reference proteome</keyword>
<evidence type="ECO:0000256" key="2">
    <source>
        <dbReference type="ARBA" id="ARBA00007749"/>
    </source>
</evidence>
<reference evidence="7 8" key="1">
    <citation type="submission" date="2019-12" db="EMBL/GenBank/DDBJ databases">
        <title>Genomic-based taxomic classification of the family Erythrobacteraceae.</title>
        <authorList>
            <person name="Xu L."/>
        </authorList>
    </citation>
    <scope>NUCLEOTIDE SEQUENCE [LARGE SCALE GENOMIC DNA]</scope>
    <source>
        <strain evidence="7 8">MCCC 1K01500</strain>
    </source>
</reference>
<protein>
    <submittedName>
        <fullName evidence="7">MBL fold metallo-hydrolase</fullName>
    </submittedName>
</protein>
<organism evidence="7 8">
    <name type="scientific">Croceibacterium salegens</name>
    <dbReference type="NCBI Taxonomy" id="1737568"/>
    <lineage>
        <taxon>Bacteria</taxon>
        <taxon>Pseudomonadati</taxon>
        <taxon>Pseudomonadota</taxon>
        <taxon>Alphaproteobacteria</taxon>
        <taxon>Sphingomonadales</taxon>
        <taxon>Erythrobacteraceae</taxon>
        <taxon>Croceibacterium</taxon>
    </lineage>
</organism>
<dbReference type="InterPro" id="IPR051013">
    <property type="entry name" value="MBL_superfamily_lactonases"/>
</dbReference>
<dbReference type="AlphaFoldDB" id="A0A6I4SVG0"/>
<comment type="cofactor">
    <cofactor evidence="1">
        <name>Zn(2+)</name>
        <dbReference type="ChEBI" id="CHEBI:29105"/>
    </cofactor>
</comment>
<sequence>MTAPVTRIDAIRYARHERNAAANFTTPVDDHDLPMPLDYFVWAIHREGFPPVIVDTGFGEAAAAARGRTLIRPVNEGLRAAGIDHLSVQDVILTHLHYDHAGSLGLFPNARFHVQDAELAFATSRHVCDQPTRAPFDGEPVAQLVRKLYADHVVFHDGDEDFAPGIRLHLAPGHTAGLMLVACQTERGTVVLASDAAHLYANLTRKLPFPIFVDEEEYRAAQERALELAGGSLDHLIPGHDPLVLACFHSENDIARVDLAPHTPISETQ</sequence>
<accession>A0A6I4SVG0</accession>
<dbReference type="Gene3D" id="3.60.15.10">
    <property type="entry name" value="Ribonuclease Z/Hydroxyacylglutathione hydrolase-like"/>
    <property type="match status" value="1"/>
</dbReference>
<evidence type="ECO:0000313" key="8">
    <source>
        <dbReference type="Proteomes" id="UP000433652"/>
    </source>
</evidence>
<keyword evidence="3" id="KW-0479">Metal-binding</keyword>
<dbReference type="SUPFAM" id="SSF56281">
    <property type="entry name" value="Metallo-hydrolase/oxidoreductase"/>
    <property type="match status" value="1"/>
</dbReference>
<gene>
    <name evidence="7" type="ORF">GRI89_10255</name>
</gene>
<evidence type="ECO:0000313" key="7">
    <source>
        <dbReference type="EMBL" id="MXO59921.1"/>
    </source>
</evidence>
<dbReference type="CDD" id="cd07729">
    <property type="entry name" value="AHL_lactonase_MBL-fold"/>
    <property type="match status" value="1"/>
</dbReference>
<dbReference type="RefSeq" id="WP_159794808.1">
    <property type="nucleotide sequence ID" value="NZ_WTYM01000041.1"/>
</dbReference>
<evidence type="ECO:0000256" key="4">
    <source>
        <dbReference type="ARBA" id="ARBA00022801"/>
    </source>
</evidence>
<evidence type="ECO:0000259" key="6">
    <source>
        <dbReference type="SMART" id="SM00849"/>
    </source>
</evidence>
<dbReference type="PANTHER" id="PTHR42978">
    <property type="entry name" value="QUORUM-QUENCHING LACTONASE YTNP-RELATED-RELATED"/>
    <property type="match status" value="1"/>
</dbReference>
<dbReference type="InterPro" id="IPR001279">
    <property type="entry name" value="Metallo-B-lactamas"/>
</dbReference>
<comment type="similarity">
    <text evidence="2">Belongs to the metallo-beta-lactamase superfamily.</text>
</comment>
<name>A0A6I4SVG0_9SPHN</name>
<proteinExistence type="inferred from homology"/>
<dbReference type="GO" id="GO:0046872">
    <property type="term" value="F:metal ion binding"/>
    <property type="evidence" value="ECO:0007669"/>
    <property type="project" value="UniProtKB-KW"/>
</dbReference>
<dbReference type="OrthoDB" id="9773738at2"/>
<dbReference type="SMART" id="SM00849">
    <property type="entry name" value="Lactamase_B"/>
    <property type="match status" value="1"/>
</dbReference>
<feature type="domain" description="Metallo-beta-lactamase" evidence="6">
    <location>
        <begin position="38"/>
        <end position="240"/>
    </location>
</feature>
<comment type="caution">
    <text evidence="7">The sequence shown here is derived from an EMBL/GenBank/DDBJ whole genome shotgun (WGS) entry which is preliminary data.</text>
</comment>